<keyword evidence="2" id="KW-1185">Reference proteome</keyword>
<dbReference type="EMBL" id="JAACXV010000278">
    <property type="protein sequence ID" value="KAF7280629.1"/>
    <property type="molecule type" value="Genomic_DNA"/>
</dbReference>
<name>A0A834IH45_RHYFE</name>
<reference evidence="1" key="1">
    <citation type="submission" date="2020-08" db="EMBL/GenBank/DDBJ databases">
        <title>Genome sequencing and assembly of the red palm weevil Rhynchophorus ferrugineus.</title>
        <authorList>
            <person name="Dias G.B."/>
            <person name="Bergman C.M."/>
            <person name="Manee M."/>
        </authorList>
    </citation>
    <scope>NUCLEOTIDE SEQUENCE</scope>
    <source>
        <strain evidence="1">AA-2017</strain>
        <tissue evidence="1">Whole larva</tissue>
    </source>
</reference>
<protein>
    <submittedName>
        <fullName evidence="1">Uncharacterized protein</fullName>
    </submittedName>
</protein>
<organism evidence="1 2">
    <name type="scientific">Rhynchophorus ferrugineus</name>
    <name type="common">Red palm weevil</name>
    <name type="synonym">Curculio ferrugineus</name>
    <dbReference type="NCBI Taxonomy" id="354439"/>
    <lineage>
        <taxon>Eukaryota</taxon>
        <taxon>Metazoa</taxon>
        <taxon>Ecdysozoa</taxon>
        <taxon>Arthropoda</taxon>
        <taxon>Hexapoda</taxon>
        <taxon>Insecta</taxon>
        <taxon>Pterygota</taxon>
        <taxon>Neoptera</taxon>
        <taxon>Endopterygota</taxon>
        <taxon>Coleoptera</taxon>
        <taxon>Polyphaga</taxon>
        <taxon>Cucujiformia</taxon>
        <taxon>Curculionidae</taxon>
        <taxon>Dryophthorinae</taxon>
        <taxon>Rhynchophorus</taxon>
    </lineage>
</organism>
<dbReference type="AlphaFoldDB" id="A0A834IH45"/>
<sequence length="99" mass="11175">MRCEQIAARSLIALRRSERFVCVLTVADVETQMKKPKENGEKGTADENLTGPFRRKTDAALLKAIVVRRTGRDFAYTTRKYKRQILTLTHTTPPPSPSA</sequence>
<accession>A0A834IH45</accession>
<proteinExistence type="predicted"/>
<evidence type="ECO:0000313" key="2">
    <source>
        <dbReference type="Proteomes" id="UP000625711"/>
    </source>
</evidence>
<comment type="caution">
    <text evidence="1">The sequence shown here is derived from an EMBL/GenBank/DDBJ whole genome shotgun (WGS) entry which is preliminary data.</text>
</comment>
<evidence type="ECO:0000313" key="1">
    <source>
        <dbReference type="EMBL" id="KAF7280629.1"/>
    </source>
</evidence>
<dbReference type="Proteomes" id="UP000625711">
    <property type="component" value="Unassembled WGS sequence"/>
</dbReference>
<gene>
    <name evidence="1" type="ORF">GWI33_005598</name>
</gene>